<dbReference type="InterPro" id="IPR020846">
    <property type="entry name" value="MFS_dom"/>
</dbReference>
<comment type="similarity">
    <text evidence="2">Belongs to the major facilitator superfamily. TCR/Tet family.</text>
</comment>
<feature type="transmembrane region" description="Helical" evidence="8">
    <location>
        <begin position="187"/>
        <end position="207"/>
    </location>
</feature>
<evidence type="ECO:0000313" key="10">
    <source>
        <dbReference type="EMBL" id="KAJ9637548.1"/>
    </source>
</evidence>
<evidence type="ECO:0000313" key="11">
    <source>
        <dbReference type="Proteomes" id="UP001172681"/>
    </source>
</evidence>
<feature type="transmembrane region" description="Helical" evidence="8">
    <location>
        <begin position="130"/>
        <end position="149"/>
    </location>
</feature>
<dbReference type="PANTHER" id="PTHR23501">
    <property type="entry name" value="MAJOR FACILITATOR SUPERFAMILY"/>
    <property type="match status" value="1"/>
</dbReference>
<keyword evidence="4 8" id="KW-0812">Transmembrane</keyword>
<accession>A0AA39CYA9</accession>
<dbReference type="InterPro" id="IPR010573">
    <property type="entry name" value="MFS_Str1/Tri12-like"/>
</dbReference>
<keyword evidence="3" id="KW-0813">Transport</keyword>
<comment type="subcellular location">
    <subcellularLocation>
        <location evidence="1">Membrane</location>
        <topology evidence="1">Multi-pass membrane protein</topology>
    </subcellularLocation>
</comment>
<dbReference type="SUPFAM" id="SSF103473">
    <property type="entry name" value="MFS general substrate transporter"/>
    <property type="match status" value="1"/>
</dbReference>
<evidence type="ECO:0000256" key="4">
    <source>
        <dbReference type="ARBA" id="ARBA00022692"/>
    </source>
</evidence>
<proteinExistence type="inferred from homology"/>
<dbReference type="AlphaFoldDB" id="A0AA39CYA9"/>
<evidence type="ECO:0000256" key="2">
    <source>
        <dbReference type="ARBA" id="ARBA00007520"/>
    </source>
</evidence>
<evidence type="ECO:0000256" key="5">
    <source>
        <dbReference type="ARBA" id="ARBA00022989"/>
    </source>
</evidence>
<dbReference type="PROSITE" id="PS50850">
    <property type="entry name" value="MFS"/>
    <property type="match status" value="1"/>
</dbReference>
<dbReference type="GO" id="GO:0005886">
    <property type="term" value="C:plasma membrane"/>
    <property type="evidence" value="ECO:0007669"/>
    <property type="project" value="TreeGrafter"/>
</dbReference>
<reference evidence="10" key="1">
    <citation type="submission" date="2022-10" db="EMBL/GenBank/DDBJ databases">
        <title>Culturing micro-colonial fungi from biological soil crusts in the Mojave desert and describing Neophaeococcomyces mojavensis, and introducing the new genera and species Taxawa tesnikishii.</title>
        <authorList>
            <person name="Kurbessoian T."/>
            <person name="Stajich J.E."/>
        </authorList>
    </citation>
    <scope>NUCLEOTIDE SEQUENCE</scope>
    <source>
        <strain evidence="10">TK_35</strain>
    </source>
</reference>
<feature type="transmembrane region" description="Helical" evidence="8">
    <location>
        <begin position="100"/>
        <end position="118"/>
    </location>
</feature>
<evidence type="ECO:0000259" key="9">
    <source>
        <dbReference type="PROSITE" id="PS50850"/>
    </source>
</evidence>
<keyword evidence="6 8" id="KW-0472">Membrane</keyword>
<dbReference type="EMBL" id="JAPDRN010000024">
    <property type="protein sequence ID" value="KAJ9637548.1"/>
    <property type="molecule type" value="Genomic_DNA"/>
</dbReference>
<evidence type="ECO:0000256" key="1">
    <source>
        <dbReference type="ARBA" id="ARBA00004141"/>
    </source>
</evidence>
<comment type="caution">
    <text evidence="10">The sequence shown here is derived from an EMBL/GenBank/DDBJ whole genome shotgun (WGS) entry which is preliminary data.</text>
</comment>
<sequence length="218" mass="23785">MSMMWNEGKTNEEEFAERLSGGARPEGNLDNNDLSPMESISAAAIGGHSVDDLPPHYFRSPRFLVSLLSVSLAWVATLLGFVMISTSVGVLEEVFGPSTSYIWVVLNIILGQTVFFTVNGRLSDIFGRRYFFIYGSVLGFIGSIISGSAKNLNSILGANFIIGMAYGVQQIEGALFCELVPNKYRMICLAITWVTFSPLIGVGPGLGEHDRQLSENPY</sequence>
<gene>
    <name evidence="10" type="ORF">H2204_004697</name>
</gene>
<evidence type="ECO:0000256" key="7">
    <source>
        <dbReference type="SAM" id="MobiDB-lite"/>
    </source>
</evidence>
<dbReference type="Gene3D" id="1.20.1250.20">
    <property type="entry name" value="MFS general substrate transporter like domains"/>
    <property type="match status" value="1"/>
</dbReference>
<feature type="transmembrane region" description="Helical" evidence="8">
    <location>
        <begin position="155"/>
        <end position="175"/>
    </location>
</feature>
<protein>
    <recommendedName>
        <fullName evidence="9">Major facilitator superfamily (MFS) profile domain-containing protein</fullName>
    </recommendedName>
</protein>
<dbReference type="InterPro" id="IPR036259">
    <property type="entry name" value="MFS_trans_sf"/>
</dbReference>
<feature type="domain" description="Major facilitator superfamily (MFS) profile" evidence="9">
    <location>
        <begin position="66"/>
        <end position="218"/>
    </location>
</feature>
<feature type="region of interest" description="Disordered" evidence="7">
    <location>
        <begin position="1"/>
        <end position="30"/>
    </location>
</feature>
<evidence type="ECO:0000256" key="3">
    <source>
        <dbReference type="ARBA" id="ARBA00022448"/>
    </source>
</evidence>
<keyword evidence="11" id="KW-1185">Reference proteome</keyword>
<keyword evidence="5 8" id="KW-1133">Transmembrane helix</keyword>
<name>A0AA39CYA9_9EURO</name>
<dbReference type="GO" id="GO:0022857">
    <property type="term" value="F:transmembrane transporter activity"/>
    <property type="evidence" value="ECO:0007669"/>
    <property type="project" value="InterPro"/>
</dbReference>
<dbReference type="Pfam" id="PF06609">
    <property type="entry name" value="TRI12"/>
    <property type="match status" value="1"/>
</dbReference>
<evidence type="ECO:0000256" key="8">
    <source>
        <dbReference type="SAM" id="Phobius"/>
    </source>
</evidence>
<dbReference type="PANTHER" id="PTHR23501:SF102">
    <property type="entry name" value="DRUG TRANSPORTER, PUTATIVE (AFU_ORTHOLOGUE AFUA_3G08530)-RELATED"/>
    <property type="match status" value="1"/>
</dbReference>
<dbReference type="Proteomes" id="UP001172681">
    <property type="component" value="Unassembled WGS sequence"/>
</dbReference>
<organism evidence="10 11">
    <name type="scientific">Knufia peltigerae</name>
    <dbReference type="NCBI Taxonomy" id="1002370"/>
    <lineage>
        <taxon>Eukaryota</taxon>
        <taxon>Fungi</taxon>
        <taxon>Dikarya</taxon>
        <taxon>Ascomycota</taxon>
        <taxon>Pezizomycotina</taxon>
        <taxon>Eurotiomycetes</taxon>
        <taxon>Chaetothyriomycetidae</taxon>
        <taxon>Chaetothyriales</taxon>
        <taxon>Trichomeriaceae</taxon>
        <taxon>Knufia</taxon>
    </lineage>
</organism>
<feature type="transmembrane region" description="Helical" evidence="8">
    <location>
        <begin position="63"/>
        <end position="88"/>
    </location>
</feature>
<evidence type="ECO:0000256" key="6">
    <source>
        <dbReference type="ARBA" id="ARBA00023136"/>
    </source>
</evidence>